<dbReference type="Pfam" id="PF05020">
    <property type="entry name" value="zf-NPL4"/>
    <property type="match status" value="1"/>
</dbReference>
<dbReference type="InterPro" id="IPR016563">
    <property type="entry name" value="Npl4"/>
</dbReference>
<dbReference type="PROSITE" id="PS50249">
    <property type="entry name" value="MPN"/>
    <property type="match status" value="1"/>
</dbReference>
<dbReference type="InterPro" id="IPR037518">
    <property type="entry name" value="MPN"/>
</dbReference>
<dbReference type="Gene3D" id="3.10.20.90">
    <property type="entry name" value="Phosphatidylinositol 3-kinase Catalytic Subunit, Chain A, domain 1"/>
    <property type="match status" value="1"/>
</dbReference>
<evidence type="ECO:0000256" key="4">
    <source>
        <dbReference type="ARBA" id="ARBA00019709"/>
    </source>
</evidence>
<dbReference type="InterPro" id="IPR007716">
    <property type="entry name" value="NPL4_Zn-bd_put"/>
</dbReference>
<dbReference type="PIRSF" id="PIRSF010052">
    <property type="entry name" value="Polyub_prc_Npl4"/>
    <property type="match status" value="1"/>
</dbReference>
<evidence type="ECO:0000256" key="6">
    <source>
        <dbReference type="ARBA" id="ARBA00023010"/>
    </source>
</evidence>
<evidence type="ECO:0000256" key="2">
    <source>
        <dbReference type="ARBA" id="ARBA00004556"/>
    </source>
</evidence>
<gene>
    <name evidence="8" type="ORF">GNLVRS02_ARAD1B08514g</name>
</gene>
<keyword evidence="6" id="KW-0811">Translocation</keyword>
<accession>A0A060T581</accession>
<reference evidence="8" key="1">
    <citation type="submission" date="2014-02" db="EMBL/GenBank/DDBJ databases">
        <authorList>
            <person name="Genoscope - CEA"/>
        </authorList>
    </citation>
    <scope>NUCLEOTIDE SEQUENCE</scope>
    <source>
        <strain evidence="8">LS3</strain>
    </source>
</reference>
<sequence length="571" mass="63755">MILRFRTKDGTFRVNVDSGDDFASALHSLGDQIGAQLANVTISTTPTGNKEEATSLVGRKISQLGLKHGDMLFANYDRADQNEEQTVEQELVKANEHVGTTAEQVYHNIKQLPVDDLLDKKDGKIYRKRDPKMCKHGEKGMCEYCMPLEPFDKGYQEEHSIKHLSFHAYLRELDTNTNKTESQSSFMAPLSEPDYTVAKSCPSGHPPWPEGICSKCQPSAITLQQQPFRMVDHVEFANPSIINSFIDAWRVSGMQRIGYLYGRYEPYDLVPLGIKAVVEAVYEPPQQDEADGVTLVLPWENEHLVDRVAGMCGLTKVGVIYTDLMDAGKGDGSVVCKRHVDSYFLSSLEIAFSAKLQKDHPTPSRWSTSGKFSSKFVTCVISGNQKGEIDISSYQVSTSAEGMVTADLIEPSVNPAVMRVKEPTPARYVPDVFYRKLNEYKLAVQENAKPAFPVEYLLVTLTHGFPDEARPLFSSPKHFAIENRGHLGTSQDFQELSKQLGLKNNQSGEDTSLDAISDFHMLVYIISLGILSHEEEKLLVRVAMSHEVQHGLELVESSGWQTLLTIIREST</sequence>
<dbReference type="GO" id="GO:0031625">
    <property type="term" value="F:ubiquitin protein ligase binding"/>
    <property type="evidence" value="ECO:0007669"/>
    <property type="project" value="TreeGrafter"/>
</dbReference>
<keyword evidence="6" id="KW-0653">Protein transport</keyword>
<dbReference type="CDD" id="cd17055">
    <property type="entry name" value="Ubl_AtNPL4_like"/>
    <property type="match status" value="1"/>
</dbReference>
<evidence type="ECO:0000256" key="5">
    <source>
        <dbReference type="ARBA" id="ARBA00022816"/>
    </source>
</evidence>
<organism evidence="8">
    <name type="scientific">Blastobotrys adeninivorans</name>
    <name type="common">Yeast</name>
    <name type="synonym">Arxula adeninivorans</name>
    <dbReference type="NCBI Taxonomy" id="409370"/>
    <lineage>
        <taxon>Eukaryota</taxon>
        <taxon>Fungi</taxon>
        <taxon>Dikarya</taxon>
        <taxon>Ascomycota</taxon>
        <taxon>Saccharomycotina</taxon>
        <taxon>Dipodascomycetes</taxon>
        <taxon>Dipodascales</taxon>
        <taxon>Trichomonascaceae</taxon>
        <taxon>Blastobotrys</taxon>
    </lineage>
</organism>
<evidence type="ECO:0000259" key="7">
    <source>
        <dbReference type="PROSITE" id="PS50249"/>
    </source>
</evidence>
<proteinExistence type="inferred from homology"/>
<dbReference type="GO" id="GO:0015031">
    <property type="term" value="P:protein transport"/>
    <property type="evidence" value="ECO:0007669"/>
    <property type="project" value="UniProtKB-KW"/>
</dbReference>
<reference evidence="8" key="2">
    <citation type="submission" date="2014-06" db="EMBL/GenBank/DDBJ databases">
        <title>The complete genome of Blastobotrys (Arxula) adeninivorans LS3 - a yeast of biotechnological interest.</title>
        <authorList>
            <person name="Kunze G."/>
            <person name="Gaillardin C."/>
            <person name="Czernicka M."/>
            <person name="Durrens P."/>
            <person name="Martin T."/>
            <person name="Boer E."/>
            <person name="Gabaldon T."/>
            <person name="Cruz J."/>
            <person name="Talla E."/>
            <person name="Marck C."/>
            <person name="Goffeau A."/>
            <person name="Barbe V."/>
            <person name="Baret P."/>
            <person name="Baronian K."/>
            <person name="Beier S."/>
            <person name="Bleykasten C."/>
            <person name="Bode R."/>
            <person name="Casaregola S."/>
            <person name="Despons L."/>
            <person name="Fairhead C."/>
            <person name="Giersberg M."/>
            <person name="Gierski P."/>
            <person name="Hahnel U."/>
            <person name="Hartmann A."/>
            <person name="Jankowska D."/>
            <person name="Jubin C."/>
            <person name="Jung P."/>
            <person name="Lafontaine I."/>
            <person name="Leh-Louis V."/>
            <person name="Lemaire M."/>
            <person name="Marcet-Houben M."/>
            <person name="Mascher M."/>
            <person name="Morel G."/>
            <person name="Richard G.-F."/>
            <person name="Riechen J."/>
            <person name="Sacerdot C."/>
            <person name="Sarkar A."/>
            <person name="Savel G."/>
            <person name="Schacherer J."/>
            <person name="Sherman D."/>
            <person name="Straub M.-L."/>
            <person name="Stein N."/>
            <person name="Thierry A."/>
            <person name="Trautwein-Schult A."/>
            <person name="Westhof E."/>
            <person name="Worch S."/>
            <person name="Dujon B."/>
            <person name="Souciet J.-L."/>
            <person name="Wincker P."/>
            <person name="Scholz U."/>
            <person name="Neuveglise N."/>
        </authorList>
    </citation>
    <scope>NUCLEOTIDE SEQUENCE</scope>
    <source>
        <strain evidence="8">LS3</strain>
    </source>
</reference>
<evidence type="ECO:0000256" key="1">
    <source>
        <dbReference type="ARBA" id="ARBA00004335"/>
    </source>
</evidence>
<dbReference type="Pfam" id="PF05021">
    <property type="entry name" value="NPL4"/>
    <property type="match status" value="1"/>
</dbReference>
<feature type="domain" description="MPN" evidence="7">
    <location>
        <begin position="234"/>
        <end position="372"/>
    </location>
</feature>
<name>A0A060T581_BLAAD</name>
<dbReference type="AlphaFoldDB" id="A0A060T581"/>
<evidence type="ECO:0000313" key="8">
    <source>
        <dbReference type="EMBL" id="CDP36245.1"/>
    </source>
</evidence>
<dbReference type="PANTHER" id="PTHR12710">
    <property type="entry name" value="NUCLEAR PROTEIN LOCALIZATION 4"/>
    <property type="match status" value="1"/>
</dbReference>
<comment type="subcellular location">
    <subcellularLocation>
        <location evidence="2">Cytoplasm</location>
        <location evidence="2">Perinuclear region</location>
    </subcellularLocation>
    <subcellularLocation>
        <location evidence="1">Nucleus membrane</location>
        <topology evidence="1">Peripheral membrane protein</topology>
        <orientation evidence="1">Cytoplasmic side</orientation>
    </subcellularLocation>
</comment>
<dbReference type="GO" id="GO:0048471">
    <property type="term" value="C:perinuclear region of cytoplasm"/>
    <property type="evidence" value="ECO:0007669"/>
    <property type="project" value="UniProtKB-SubCell"/>
</dbReference>
<dbReference type="GO" id="GO:0043130">
    <property type="term" value="F:ubiquitin binding"/>
    <property type="evidence" value="ECO:0007669"/>
    <property type="project" value="TreeGrafter"/>
</dbReference>
<dbReference type="EMBL" id="HG937692">
    <property type="protein sequence ID" value="CDP36245.1"/>
    <property type="molecule type" value="Genomic_DNA"/>
</dbReference>
<dbReference type="GO" id="GO:0031965">
    <property type="term" value="C:nuclear membrane"/>
    <property type="evidence" value="ECO:0007669"/>
    <property type="project" value="UniProtKB-SubCell"/>
</dbReference>
<dbReference type="CDD" id="cd08061">
    <property type="entry name" value="MPN_NPL4"/>
    <property type="match status" value="1"/>
</dbReference>
<dbReference type="PANTHER" id="PTHR12710:SF0">
    <property type="entry name" value="NUCLEAR PROTEIN LOCALIZATION PROTEIN 4 HOMOLOG"/>
    <property type="match status" value="1"/>
</dbReference>
<dbReference type="GO" id="GO:0051028">
    <property type="term" value="P:mRNA transport"/>
    <property type="evidence" value="ECO:0007669"/>
    <property type="project" value="UniProtKB-KW"/>
</dbReference>
<dbReference type="InterPro" id="IPR007717">
    <property type="entry name" value="NPL4_C"/>
</dbReference>
<keyword evidence="5" id="KW-0509">mRNA transport</keyword>
<dbReference type="GO" id="GO:0006511">
    <property type="term" value="P:ubiquitin-dependent protein catabolic process"/>
    <property type="evidence" value="ECO:0007669"/>
    <property type="project" value="InterPro"/>
</dbReference>
<dbReference type="PhylomeDB" id="A0A060T581"/>
<protein>
    <recommendedName>
        <fullName evidence="4">Nuclear protein localization protein 4</fullName>
    </recommendedName>
</protein>
<evidence type="ECO:0000256" key="3">
    <source>
        <dbReference type="ARBA" id="ARBA00011025"/>
    </source>
</evidence>
<keyword evidence="5" id="KW-0813">Transport</keyword>
<comment type="similarity">
    <text evidence="3">Belongs to the NPL4 family.</text>
</comment>